<dbReference type="Proteomes" id="UP000233160">
    <property type="component" value="Unassembled WGS sequence"/>
</dbReference>
<accession>A0A2K6FJP5</accession>
<protein>
    <submittedName>
        <fullName evidence="1">Uncharacterized protein</fullName>
    </submittedName>
</protein>
<dbReference type="AlphaFoldDB" id="A0A2K6FJP5"/>
<keyword evidence="2" id="KW-1185">Reference proteome</keyword>
<reference evidence="1" key="2">
    <citation type="submission" date="2025-09" db="UniProtKB">
        <authorList>
            <consortium name="Ensembl"/>
        </authorList>
    </citation>
    <scope>IDENTIFICATION</scope>
</reference>
<name>A0A2K6FJP5_PROCO</name>
<sequence length="81" mass="9414">LHCLIKYFKNVSLLFYFLLRGKVMLTGSELSTPNNLCHFQRCKMVLFNCLHLPHTQKCLIIATLVSLFSPLQMAQWLEEAD</sequence>
<evidence type="ECO:0000313" key="1">
    <source>
        <dbReference type="Ensembl" id="ENSPCOP00000014211.1"/>
    </source>
</evidence>
<proteinExistence type="predicted"/>
<dbReference type="Ensembl" id="ENSPCOT00000024818.1">
    <property type="protein sequence ID" value="ENSPCOP00000014211.1"/>
    <property type="gene ID" value="ENSPCOG00000018784.1"/>
</dbReference>
<organism evidence="1 2">
    <name type="scientific">Propithecus coquereli</name>
    <name type="common">Coquerel's sifaka</name>
    <name type="synonym">Propithecus verreauxi coquereli</name>
    <dbReference type="NCBI Taxonomy" id="379532"/>
    <lineage>
        <taxon>Eukaryota</taxon>
        <taxon>Metazoa</taxon>
        <taxon>Chordata</taxon>
        <taxon>Craniata</taxon>
        <taxon>Vertebrata</taxon>
        <taxon>Euteleostomi</taxon>
        <taxon>Mammalia</taxon>
        <taxon>Eutheria</taxon>
        <taxon>Euarchontoglires</taxon>
        <taxon>Primates</taxon>
        <taxon>Strepsirrhini</taxon>
        <taxon>Lemuriformes</taxon>
        <taxon>Indriidae</taxon>
        <taxon>Propithecus</taxon>
    </lineage>
</organism>
<dbReference type="GeneTree" id="ENSGT00910000147904"/>
<reference evidence="1" key="1">
    <citation type="submission" date="2025-08" db="UniProtKB">
        <authorList>
            <consortium name="Ensembl"/>
        </authorList>
    </citation>
    <scope>IDENTIFICATION</scope>
</reference>
<evidence type="ECO:0000313" key="2">
    <source>
        <dbReference type="Proteomes" id="UP000233160"/>
    </source>
</evidence>